<evidence type="ECO:0000256" key="8">
    <source>
        <dbReference type="ARBA" id="ARBA00022691"/>
    </source>
</evidence>
<dbReference type="GO" id="GO:0005737">
    <property type="term" value="C:cytoplasm"/>
    <property type="evidence" value="ECO:0007669"/>
    <property type="project" value="UniProtKB-SubCell"/>
</dbReference>
<evidence type="ECO:0000256" key="3">
    <source>
        <dbReference type="ARBA" id="ARBA00012328"/>
    </source>
</evidence>
<reference evidence="12" key="1">
    <citation type="submission" date="2020-01" db="EMBL/GenBank/DDBJ databases">
        <authorList>
            <person name="Meier V. D."/>
            <person name="Meier V D."/>
        </authorList>
    </citation>
    <scope>NUCLEOTIDE SEQUENCE</scope>
    <source>
        <strain evidence="12">HLG_WM_MAG_08</strain>
    </source>
</reference>
<dbReference type="Pfam" id="PF04452">
    <property type="entry name" value="Methyltrans_RNA"/>
    <property type="match status" value="1"/>
</dbReference>
<evidence type="ECO:0000313" key="12">
    <source>
        <dbReference type="EMBL" id="CAA6800929.1"/>
    </source>
</evidence>
<evidence type="ECO:0000256" key="1">
    <source>
        <dbReference type="ARBA" id="ARBA00004496"/>
    </source>
</evidence>
<name>A0A6S6S8V7_9GAMM</name>
<keyword evidence="7 12" id="KW-0808">Transferase</keyword>
<protein>
    <recommendedName>
        <fullName evidence="3">16S rRNA (uracil(1498)-N(3))-methyltransferase</fullName>
        <ecNumber evidence="3">2.1.1.193</ecNumber>
    </recommendedName>
</protein>
<feature type="non-terminal residue" evidence="12">
    <location>
        <position position="1"/>
    </location>
</feature>
<evidence type="ECO:0000256" key="7">
    <source>
        <dbReference type="ARBA" id="ARBA00022679"/>
    </source>
</evidence>
<dbReference type="GO" id="GO:0070042">
    <property type="term" value="F:rRNA (uridine-N3-)-methyltransferase activity"/>
    <property type="evidence" value="ECO:0007669"/>
    <property type="project" value="TreeGrafter"/>
</dbReference>
<dbReference type="InterPro" id="IPR029028">
    <property type="entry name" value="Alpha/beta_knot_MTases"/>
</dbReference>
<proteinExistence type="inferred from homology"/>
<comment type="similarity">
    <text evidence="2">Belongs to the RNA methyltransferase RsmE family.</text>
</comment>
<dbReference type="InterPro" id="IPR046886">
    <property type="entry name" value="RsmE_MTase_dom"/>
</dbReference>
<evidence type="ECO:0000256" key="4">
    <source>
        <dbReference type="ARBA" id="ARBA00022490"/>
    </source>
</evidence>
<dbReference type="PANTHER" id="PTHR30027">
    <property type="entry name" value="RIBOSOMAL RNA SMALL SUBUNIT METHYLTRANSFERASE E"/>
    <property type="match status" value="1"/>
</dbReference>
<evidence type="ECO:0000256" key="9">
    <source>
        <dbReference type="ARBA" id="ARBA00025699"/>
    </source>
</evidence>
<organism evidence="12">
    <name type="scientific">uncultured Thiotrichaceae bacterium</name>
    <dbReference type="NCBI Taxonomy" id="298394"/>
    <lineage>
        <taxon>Bacteria</taxon>
        <taxon>Pseudomonadati</taxon>
        <taxon>Pseudomonadota</taxon>
        <taxon>Gammaproteobacteria</taxon>
        <taxon>Thiotrichales</taxon>
        <taxon>Thiotrichaceae</taxon>
        <taxon>environmental samples</taxon>
    </lineage>
</organism>
<gene>
    <name evidence="12" type="ORF">HELGO_WM68926</name>
</gene>
<keyword evidence="4" id="KW-0963">Cytoplasm</keyword>
<dbReference type="EMBL" id="CACVAV010000013">
    <property type="protein sequence ID" value="CAA6800929.1"/>
    <property type="molecule type" value="Genomic_DNA"/>
</dbReference>
<keyword evidence="5" id="KW-0698">rRNA processing</keyword>
<evidence type="ECO:0000256" key="10">
    <source>
        <dbReference type="ARBA" id="ARBA00047944"/>
    </source>
</evidence>
<sequence>KASASILAFDPIERESSLHLTLVQSIIKPDKMDLTIQKCVELGVSSIRPMISQRSVVRIGRDKLDKKLNHWQAIAINACEQSGRTRIPTILPPLSFDEWLAAPAKDNEIRLMLMPGDYPRMNTLPDSLPEKPHISLMIGPEGGFTDDEVATCQQYNITTLSLGPRILRAETAAITVTSLLQQSFGDL</sequence>
<dbReference type="PANTHER" id="PTHR30027:SF3">
    <property type="entry name" value="16S RRNA (URACIL(1498)-N(3))-METHYLTRANSFERASE"/>
    <property type="match status" value="1"/>
</dbReference>
<evidence type="ECO:0000256" key="2">
    <source>
        <dbReference type="ARBA" id="ARBA00005528"/>
    </source>
</evidence>
<dbReference type="SUPFAM" id="SSF75217">
    <property type="entry name" value="alpha/beta knot"/>
    <property type="match status" value="1"/>
</dbReference>
<dbReference type="Gene3D" id="3.40.1280.10">
    <property type="match status" value="1"/>
</dbReference>
<comment type="subcellular location">
    <subcellularLocation>
        <location evidence="1">Cytoplasm</location>
    </subcellularLocation>
</comment>
<dbReference type="InterPro" id="IPR006700">
    <property type="entry name" value="RsmE"/>
</dbReference>
<feature type="domain" description="Ribosomal RNA small subunit methyltransferase E methyltransferase" evidence="11">
    <location>
        <begin position="15"/>
        <end position="181"/>
    </location>
</feature>
<dbReference type="GO" id="GO:0070475">
    <property type="term" value="P:rRNA base methylation"/>
    <property type="evidence" value="ECO:0007669"/>
    <property type="project" value="TreeGrafter"/>
</dbReference>
<dbReference type="EC" id="2.1.1.193" evidence="3"/>
<comment type="function">
    <text evidence="9">Specifically methylates the N3 position of the uracil ring of uridine 1498 (m3U1498) in 16S rRNA. Acts on the fully assembled 30S ribosomal subunit.</text>
</comment>
<dbReference type="InterPro" id="IPR029026">
    <property type="entry name" value="tRNA_m1G_MTases_N"/>
</dbReference>
<dbReference type="CDD" id="cd18084">
    <property type="entry name" value="RsmE-like"/>
    <property type="match status" value="1"/>
</dbReference>
<dbReference type="NCBIfam" id="NF008692">
    <property type="entry name" value="PRK11713.1-5"/>
    <property type="match status" value="1"/>
</dbReference>
<evidence type="ECO:0000256" key="6">
    <source>
        <dbReference type="ARBA" id="ARBA00022603"/>
    </source>
</evidence>
<dbReference type="NCBIfam" id="TIGR00046">
    <property type="entry name" value="RsmE family RNA methyltransferase"/>
    <property type="match status" value="1"/>
</dbReference>
<evidence type="ECO:0000256" key="5">
    <source>
        <dbReference type="ARBA" id="ARBA00022552"/>
    </source>
</evidence>
<accession>A0A6S6S8V7</accession>
<comment type="catalytic activity">
    <reaction evidence="10">
        <text>uridine(1498) in 16S rRNA + S-adenosyl-L-methionine = N(3)-methyluridine(1498) in 16S rRNA + S-adenosyl-L-homocysteine + H(+)</text>
        <dbReference type="Rhea" id="RHEA:42920"/>
        <dbReference type="Rhea" id="RHEA-COMP:10283"/>
        <dbReference type="Rhea" id="RHEA-COMP:10284"/>
        <dbReference type="ChEBI" id="CHEBI:15378"/>
        <dbReference type="ChEBI" id="CHEBI:57856"/>
        <dbReference type="ChEBI" id="CHEBI:59789"/>
        <dbReference type="ChEBI" id="CHEBI:65315"/>
        <dbReference type="ChEBI" id="CHEBI:74502"/>
        <dbReference type="EC" id="2.1.1.193"/>
    </reaction>
</comment>
<keyword evidence="8" id="KW-0949">S-adenosyl-L-methionine</keyword>
<dbReference type="AlphaFoldDB" id="A0A6S6S8V7"/>
<evidence type="ECO:0000259" key="11">
    <source>
        <dbReference type="Pfam" id="PF04452"/>
    </source>
</evidence>
<keyword evidence="6 12" id="KW-0489">Methyltransferase</keyword>